<protein>
    <submittedName>
        <fullName evidence="2">Polysaccharide pyruvyl transferase CsaB</fullName>
    </submittedName>
</protein>
<feature type="domain" description="Polysaccharide pyruvyl transferase" evidence="1">
    <location>
        <begin position="14"/>
        <end position="296"/>
    </location>
</feature>
<dbReference type="GO" id="GO:0016740">
    <property type="term" value="F:transferase activity"/>
    <property type="evidence" value="ECO:0007669"/>
    <property type="project" value="UniProtKB-KW"/>
</dbReference>
<dbReference type="RefSeq" id="WP_027895742.1">
    <property type="nucleotide sequence ID" value="NZ_CALDUZ010000002.1"/>
</dbReference>
<evidence type="ECO:0000313" key="2">
    <source>
        <dbReference type="EMBL" id="AVO27747.1"/>
    </source>
</evidence>
<dbReference type="PANTHER" id="PTHR36836">
    <property type="entry name" value="COLANIC ACID BIOSYNTHESIS PROTEIN WCAK"/>
    <property type="match status" value="1"/>
</dbReference>
<organism evidence="2 3">
    <name type="scientific">Megasphaera elsdenii</name>
    <dbReference type="NCBI Taxonomy" id="907"/>
    <lineage>
        <taxon>Bacteria</taxon>
        <taxon>Bacillati</taxon>
        <taxon>Bacillota</taxon>
        <taxon>Negativicutes</taxon>
        <taxon>Veillonellales</taxon>
        <taxon>Veillonellaceae</taxon>
        <taxon>Megasphaera</taxon>
    </lineage>
</organism>
<dbReference type="InterPro" id="IPR007345">
    <property type="entry name" value="Polysacch_pyruvyl_Trfase"/>
</dbReference>
<accession>A0A2S0M8J5</accession>
<keyword evidence="2" id="KW-0808">Transferase</keyword>
<evidence type="ECO:0000313" key="3">
    <source>
        <dbReference type="Proteomes" id="UP000238358"/>
    </source>
</evidence>
<dbReference type="EMBL" id="CP027569">
    <property type="protein sequence ID" value="AVO27747.1"/>
    <property type="molecule type" value="Genomic_DNA"/>
</dbReference>
<dbReference type="PANTHER" id="PTHR36836:SF1">
    <property type="entry name" value="COLANIC ACID BIOSYNTHESIS PROTEIN WCAK"/>
    <property type="match status" value="1"/>
</dbReference>
<dbReference type="Pfam" id="PF04230">
    <property type="entry name" value="PS_pyruv_trans"/>
    <property type="match status" value="1"/>
</dbReference>
<dbReference type="Gene3D" id="3.40.50.2000">
    <property type="entry name" value="Glycogen Phosphorylase B"/>
    <property type="match status" value="1"/>
</dbReference>
<dbReference type="SUPFAM" id="SSF53756">
    <property type="entry name" value="UDP-Glycosyltransferase/glycogen phosphorylase"/>
    <property type="match status" value="1"/>
</dbReference>
<reference evidence="2 3" key="1">
    <citation type="journal article" date="2018" name="Genome Announc.">
        <title>Complete genomes of two Megasphaera elsdenii strains, NCIMB 702410 and ATCC 25940.</title>
        <authorList>
            <person name="Hatmaker E.A."/>
            <person name="O'Dell K."/>
            <person name="Riley L.A."/>
            <person name="Klingeman D.M."/>
            <person name="Guss A.M."/>
        </authorList>
    </citation>
    <scope>NUCLEOTIDE SEQUENCE [LARGE SCALE GENOMIC DNA]</scope>
    <source>
        <strain evidence="2 3">NCIMB702410</strain>
    </source>
</reference>
<sequence length="377" mass="41603">MTRVVISGYYGFANAGDEAMLAAIVGSLKDIIPDVSITVITGNCRMTRENHNVQAVHRLNFFAIAAAIRRCDILISGGGSLLQDVTSARSLYYYLWIMKIALFFKKPVMLYAQGIGPVRGAKARRAVRKVLQRVAVIGVRDADSKAELAAMGVTKPPVHVTADAVLSMHPVDKKIGLYILKKHGITGIRRRLGIAVRNWQDHDAYKEAIAAAADELQEKQDVHVIFIPMQYPADVEAGRDIASRMKTKAVVLDGHYTTVEFMSLMGCMDAVIANRLHALIFSAIMQVPATAVSYDPKIDSFINLIGDKVCGTTEDVEAADIVADVTKKLSLGHLAPEIKARLNHLRRQSLRNAYLALRILEGRKGVRKRLQQHRRSL</sequence>
<dbReference type="AlphaFoldDB" id="A0A2S0M8J5"/>
<proteinExistence type="predicted"/>
<dbReference type="Proteomes" id="UP000238358">
    <property type="component" value="Chromosome"/>
</dbReference>
<gene>
    <name evidence="2" type="primary">csaB</name>
    <name evidence="2" type="ORF">C6Y28_09045</name>
</gene>
<evidence type="ECO:0000259" key="1">
    <source>
        <dbReference type="Pfam" id="PF04230"/>
    </source>
</evidence>
<dbReference type="NCBIfam" id="TIGR03609">
    <property type="entry name" value="S_layer_CsaB"/>
    <property type="match status" value="1"/>
</dbReference>
<dbReference type="InterPro" id="IPR019896">
    <property type="entry name" value="Polysacch_pyruvyl_Trfase_CsaB"/>
</dbReference>
<dbReference type="OrthoDB" id="3199616at2"/>
<name>A0A2S0M8J5_MEGEL</name>